<gene>
    <name evidence="2" type="primary">LOC100650671</name>
</gene>
<dbReference type="Proteomes" id="UP000835206">
    <property type="component" value="Chromosome 10"/>
</dbReference>
<protein>
    <submittedName>
        <fullName evidence="2">Uncharacterized protein LOC100650671 isoform X1</fullName>
    </submittedName>
</protein>
<evidence type="ECO:0000313" key="1">
    <source>
        <dbReference type="Proteomes" id="UP000835206"/>
    </source>
</evidence>
<evidence type="ECO:0000313" key="2">
    <source>
        <dbReference type="RefSeq" id="XP_012175256.1"/>
    </source>
</evidence>
<reference evidence="2" key="1">
    <citation type="submission" date="2025-08" db="UniProtKB">
        <authorList>
            <consortium name="RefSeq"/>
        </authorList>
    </citation>
    <scope>IDENTIFICATION</scope>
</reference>
<dbReference type="OrthoDB" id="7594095at2759"/>
<dbReference type="GeneID" id="100650671"/>
<accession>A0A9B2JZJ5</accession>
<dbReference type="AlphaFoldDB" id="A0A9B2JZJ5"/>
<proteinExistence type="predicted"/>
<sequence>MMDNSAAQSVEQTFGKTFLQYCLHNKILLKRDKCGAFEVSGTSNNIRTLSNCLYIIDNIKSETNKKLKKLQKEALAADYSPSSGNNNGTLYIIYSTWNSIQRKFKKGIRSKILQPDTKYNEWKLLIASKLTKKLFSK</sequence>
<name>A0A9B2JZJ5_BOMTE</name>
<dbReference type="RefSeq" id="XP_012175256.1">
    <property type="nucleotide sequence ID" value="XM_012319866.3"/>
</dbReference>
<organism evidence="1 2">
    <name type="scientific">Bombus terrestris</name>
    <name type="common">Buff-tailed bumblebee</name>
    <name type="synonym">Apis terrestris</name>
    <dbReference type="NCBI Taxonomy" id="30195"/>
    <lineage>
        <taxon>Eukaryota</taxon>
        <taxon>Metazoa</taxon>
        <taxon>Ecdysozoa</taxon>
        <taxon>Arthropoda</taxon>
        <taxon>Hexapoda</taxon>
        <taxon>Insecta</taxon>
        <taxon>Pterygota</taxon>
        <taxon>Neoptera</taxon>
        <taxon>Endopterygota</taxon>
        <taxon>Hymenoptera</taxon>
        <taxon>Apocrita</taxon>
        <taxon>Aculeata</taxon>
        <taxon>Apoidea</taxon>
        <taxon>Anthophila</taxon>
        <taxon>Apidae</taxon>
        <taxon>Bombus</taxon>
        <taxon>Bombus</taxon>
    </lineage>
</organism>
<keyword evidence="1" id="KW-1185">Reference proteome</keyword>